<dbReference type="AlphaFoldDB" id="A0A370HKA7"/>
<keyword evidence="2 4" id="KW-0238">DNA-binding</keyword>
<dbReference type="PROSITE" id="PS01081">
    <property type="entry name" value="HTH_TETR_1"/>
    <property type="match status" value="1"/>
</dbReference>
<dbReference type="InterPro" id="IPR001647">
    <property type="entry name" value="HTH_TetR"/>
</dbReference>
<dbReference type="Gene3D" id="1.10.357.10">
    <property type="entry name" value="Tetracycline Repressor, domain 2"/>
    <property type="match status" value="1"/>
</dbReference>
<dbReference type="InterPro" id="IPR036271">
    <property type="entry name" value="Tet_transcr_reg_TetR-rel_C_sf"/>
</dbReference>
<dbReference type="Proteomes" id="UP000254869">
    <property type="component" value="Unassembled WGS sequence"/>
</dbReference>
<dbReference type="SUPFAM" id="SSF48498">
    <property type="entry name" value="Tetracyclin repressor-like, C-terminal domain"/>
    <property type="match status" value="1"/>
</dbReference>
<dbReference type="InterPro" id="IPR009057">
    <property type="entry name" value="Homeodomain-like_sf"/>
</dbReference>
<reference evidence="6 7" key="1">
    <citation type="submission" date="2018-07" db="EMBL/GenBank/DDBJ databases">
        <title>Genomic Encyclopedia of Type Strains, Phase IV (KMG-IV): sequencing the most valuable type-strain genomes for metagenomic binning, comparative biology and taxonomic classification.</title>
        <authorList>
            <person name="Goeker M."/>
        </authorList>
    </citation>
    <scope>NUCLEOTIDE SEQUENCE [LARGE SCALE GENOMIC DNA]</scope>
    <source>
        <strain evidence="6 7">DSM 44290</strain>
    </source>
</reference>
<evidence type="ECO:0000313" key="7">
    <source>
        <dbReference type="Proteomes" id="UP000254869"/>
    </source>
</evidence>
<dbReference type="PROSITE" id="PS50977">
    <property type="entry name" value="HTH_TETR_2"/>
    <property type="match status" value="1"/>
</dbReference>
<accession>A0A370HKA7</accession>
<evidence type="ECO:0000256" key="4">
    <source>
        <dbReference type="PROSITE-ProRule" id="PRU00335"/>
    </source>
</evidence>
<comment type="caution">
    <text evidence="6">The sequence shown here is derived from an EMBL/GenBank/DDBJ whole genome shotgun (WGS) entry which is preliminary data.</text>
</comment>
<feature type="domain" description="HTH tetR-type" evidence="5">
    <location>
        <begin position="5"/>
        <end position="65"/>
    </location>
</feature>
<dbReference type="SUPFAM" id="SSF46689">
    <property type="entry name" value="Homeodomain-like"/>
    <property type="match status" value="1"/>
</dbReference>
<keyword evidence="1" id="KW-0805">Transcription regulation</keyword>
<proteinExistence type="predicted"/>
<dbReference type="EMBL" id="QQBC01000024">
    <property type="protein sequence ID" value="RDI58958.1"/>
    <property type="molecule type" value="Genomic_DNA"/>
</dbReference>
<evidence type="ECO:0000256" key="2">
    <source>
        <dbReference type="ARBA" id="ARBA00023125"/>
    </source>
</evidence>
<dbReference type="GO" id="GO:0003700">
    <property type="term" value="F:DNA-binding transcription factor activity"/>
    <property type="evidence" value="ECO:0007669"/>
    <property type="project" value="TreeGrafter"/>
</dbReference>
<gene>
    <name evidence="6" type="ORF">DFR76_1249</name>
</gene>
<dbReference type="PRINTS" id="PR00455">
    <property type="entry name" value="HTHTETR"/>
</dbReference>
<name>A0A370HKA7_9NOCA</name>
<feature type="DNA-binding region" description="H-T-H motif" evidence="4">
    <location>
        <begin position="28"/>
        <end position="47"/>
    </location>
</feature>
<dbReference type="PANTHER" id="PTHR30055">
    <property type="entry name" value="HTH-TYPE TRANSCRIPTIONAL REGULATOR RUTR"/>
    <property type="match status" value="1"/>
</dbReference>
<evidence type="ECO:0000256" key="3">
    <source>
        <dbReference type="ARBA" id="ARBA00023163"/>
    </source>
</evidence>
<sequence length="236" mass="25062">MDVHASTRTRLLEAAAQLLAESSGSQITTRAICELAGVQAPTLYHHFGDKQGLLDAVAAYGFEQYLNAKRANKPSEDPFADIRLGWDRHTDFALANPALYAVMYGQVVPGKRPAAAADAEALLLASLTRAAEKGRLTTTPDSAAHLILATNIGVALALITTPPGQRDATLSDRTRDAVLAAITAPDTPTTTTTTDTNRSAISRNAIALHATLTNPTPPLSTTETALLKDWLRRLAD</sequence>
<dbReference type="InterPro" id="IPR050109">
    <property type="entry name" value="HTH-type_TetR-like_transc_reg"/>
</dbReference>
<dbReference type="PANTHER" id="PTHR30055:SF234">
    <property type="entry name" value="HTH-TYPE TRANSCRIPTIONAL REGULATOR BETI"/>
    <property type="match status" value="1"/>
</dbReference>
<dbReference type="Pfam" id="PF00440">
    <property type="entry name" value="TetR_N"/>
    <property type="match status" value="1"/>
</dbReference>
<evidence type="ECO:0000256" key="1">
    <source>
        <dbReference type="ARBA" id="ARBA00023015"/>
    </source>
</evidence>
<evidence type="ECO:0000259" key="5">
    <source>
        <dbReference type="PROSITE" id="PS50977"/>
    </source>
</evidence>
<keyword evidence="7" id="KW-1185">Reference proteome</keyword>
<dbReference type="InterPro" id="IPR023772">
    <property type="entry name" value="DNA-bd_HTH_TetR-type_CS"/>
</dbReference>
<evidence type="ECO:0000313" key="6">
    <source>
        <dbReference type="EMBL" id="RDI58958.1"/>
    </source>
</evidence>
<organism evidence="6 7">
    <name type="scientific">Nocardia pseudobrasiliensis</name>
    <dbReference type="NCBI Taxonomy" id="45979"/>
    <lineage>
        <taxon>Bacteria</taxon>
        <taxon>Bacillati</taxon>
        <taxon>Actinomycetota</taxon>
        <taxon>Actinomycetes</taxon>
        <taxon>Mycobacteriales</taxon>
        <taxon>Nocardiaceae</taxon>
        <taxon>Nocardia</taxon>
    </lineage>
</organism>
<protein>
    <submittedName>
        <fullName evidence="6">TetR family transcriptional regulator</fullName>
    </submittedName>
</protein>
<dbReference type="GO" id="GO:0000976">
    <property type="term" value="F:transcription cis-regulatory region binding"/>
    <property type="evidence" value="ECO:0007669"/>
    <property type="project" value="TreeGrafter"/>
</dbReference>
<keyword evidence="3" id="KW-0804">Transcription</keyword>
<dbReference type="STRING" id="1210086.GCA_001613105_07941"/>